<proteinExistence type="predicted"/>
<dbReference type="Proteomes" id="UP001158576">
    <property type="component" value="Chromosome 2"/>
</dbReference>
<dbReference type="CDD" id="cd00519">
    <property type="entry name" value="Lipase_3"/>
    <property type="match status" value="1"/>
</dbReference>
<evidence type="ECO:0000259" key="1">
    <source>
        <dbReference type="Pfam" id="PF01764"/>
    </source>
</evidence>
<gene>
    <name evidence="2" type="ORF">OKIOD_LOCUS12771</name>
</gene>
<dbReference type="Gene3D" id="3.40.50.1820">
    <property type="entry name" value="alpha/beta hydrolase"/>
    <property type="match status" value="1"/>
</dbReference>
<dbReference type="PANTHER" id="PTHR45856">
    <property type="entry name" value="ALPHA/BETA-HYDROLASES SUPERFAMILY PROTEIN"/>
    <property type="match status" value="1"/>
</dbReference>
<sequence length="318" mass="35934">MGCADFLKEWFNSDAQEWVDENYQNISIDKILKVQFSIRLSALPYNCQSLSEARIENGDSKKFTEIVTQHGSELEKSSLASLLQRFEFFEFEVIRDEETGSDAILMYAKDKPIDGVEGKTYAIATIAGTLELQDVWQDLKISQVQFEETEARVHSGFYECFQALKPKIESFIDSTLETKPVDEILIVGHSLGGAVACLVGASLAPKYENENFRVVSVAAPKIGNQALQDLFKERVKKHLRIRLVSDPIVKVLDLLYWFRHSGDDHGPTDFPLFDESDFPIGSHLPQPYYVGLEKTKQVILKKKFGNAVAKAKKFVKAK</sequence>
<dbReference type="InterPro" id="IPR029058">
    <property type="entry name" value="AB_hydrolase_fold"/>
</dbReference>
<dbReference type="Pfam" id="PF01764">
    <property type="entry name" value="Lipase_3"/>
    <property type="match status" value="1"/>
</dbReference>
<dbReference type="SUPFAM" id="SSF53474">
    <property type="entry name" value="alpha/beta-Hydrolases"/>
    <property type="match status" value="1"/>
</dbReference>
<reference evidence="2 3" key="1">
    <citation type="submission" date="2021-04" db="EMBL/GenBank/DDBJ databases">
        <authorList>
            <person name="Bliznina A."/>
        </authorList>
    </citation>
    <scope>NUCLEOTIDE SEQUENCE [LARGE SCALE GENOMIC DNA]</scope>
</reference>
<protein>
    <submittedName>
        <fullName evidence="2">Oidioi.mRNA.OKI2018_I69.chr2.g4006.t1.cds</fullName>
    </submittedName>
</protein>
<organism evidence="2 3">
    <name type="scientific">Oikopleura dioica</name>
    <name type="common">Tunicate</name>
    <dbReference type="NCBI Taxonomy" id="34765"/>
    <lineage>
        <taxon>Eukaryota</taxon>
        <taxon>Metazoa</taxon>
        <taxon>Chordata</taxon>
        <taxon>Tunicata</taxon>
        <taxon>Appendicularia</taxon>
        <taxon>Copelata</taxon>
        <taxon>Oikopleuridae</taxon>
        <taxon>Oikopleura</taxon>
    </lineage>
</organism>
<dbReference type="InterPro" id="IPR002921">
    <property type="entry name" value="Fungal_lipase-type"/>
</dbReference>
<evidence type="ECO:0000313" key="2">
    <source>
        <dbReference type="EMBL" id="CAG5109473.1"/>
    </source>
</evidence>
<name>A0ABN7T2N6_OIKDI</name>
<dbReference type="PANTHER" id="PTHR45856:SF11">
    <property type="entry name" value="FUNGAL LIPASE-LIKE DOMAIN-CONTAINING PROTEIN"/>
    <property type="match status" value="1"/>
</dbReference>
<evidence type="ECO:0000313" key="3">
    <source>
        <dbReference type="Proteomes" id="UP001158576"/>
    </source>
</evidence>
<keyword evidence="3" id="KW-1185">Reference proteome</keyword>
<accession>A0ABN7T2N6</accession>
<dbReference type="EMBL" id="OU015567">
    <property type="protein sequence ID" value="CAG5109473.1"/>
    <property type="molecule type" value="Genomic_DNA"/>
</dbReference>
<feature type="domain" description="Fungal lipase-type" evidence="1">
    <location>
        <begin position="125"/>
        <end position="251"/>
    </location>
</feature>
<dbReference type="InterPro" id="IPR051218">
    <property type="entry name" value="Sec_MonoDiacylglyc_Lipase"/>
</dbReference>